<evidence type="ECO:0000313" key="1">
    <source>
        <dbReference type="EMBL" id="OAM18716.1"/>
    </source>
</evidence>
<protein>
    <submittedName>
        <fullName evidence="1">Uncharacterized protein</fullName>
    </submittedName>
</protein>
<gene>
    <name evidence="1" type="ORF">A7P90_07290</name>
</gene>
<sequence>MYSQQHFFVRPDGSYATKFNEYPTIVVNAYNSLIPPGQPNLAKPVYLGVMMSPAQLAVLRANRHLFDGSFNDALDKLQQSYEGIDIEYV</sequence>
<dbReference type="Proteomes" id="UP000077589">
    <property type="component" value="Unassembled WGS sequence"/>
</dbReference>
<accession>A0A1A9RJJ3</accession>
<reference evidence="2" key="1">
    <citation type="submission" date="2016-05" db="EMBL/GenBank/DDBJ databases">
        <title>Draft genome of Corynebacterium afermentans subsp. afermentans LCDC 88199T.</title>
        <authorList>
            <person name="Bernier A.-M."/>
            <person name="Bernard K."/>
        </authorList>
    </citation>
    <scope>NUCLEOTIDE SEQUENCE [LARGE SCALE GENOMIC DNA]</scope>
    <source>
        <strain evidence="2">NML04-0072</strain>
    </source>
</reference>
<organism evidence="1 2">
    <name type="scientific">Eikenella corrodens</name>
    <dbReference type="NCBI Taxonomy" id="539"/>
    <lineage>
        <taxon>Bacteria</taxon>
        <taxon>Pseudomonadati</taxon>
        <taxon>Pseudomonadota</taxon>
        <taxon>Betaproteobacteria</taxon>
        <taxon>Neisseriales</taxon>
        <taxon>Neisseriaceae</taxon>
        <taxon>Eikenella</taxon>
    </lineage>
</organism>
<dbReference type="RefSeq" id="WP_064087829.1">
    <property type="nucleotide sequence ID" value="NZ_LXSG01000033.1"/>
</dbReference>
<comment type="caution">
    <text evidence="1">The sequence shown here is derived from an EMBL/GenBank/DDBJ whole genome shotgun (WGS) entry which is preliminary data.</text>
</comment>
<evidence type="ECO:0000313" key="2">
    <source>
        <dbReference type="Proteomes" id="UP000077589"/>
    </source>
</evidence>
<name>A0A1A9RJJ3_EIKCO</name>
<proteinExistence type="predicted"/>
<dbReference type="AlphaFoldDB" id="A0A1A9RJJ3"/>
<dbReference type="EMBL" id="LXSG01000033">
    <property type="protein sequence ID" value="OAM18716.1"/>
    <property type="molecule type" value="Genomic_DNA"/>
</dbReference>